<dbReference type="CDD" id="cd17069">
    <property type="entry name" value="DCX2"/>
    <property type="match status" value="1"/>
</dbReference>
<evidence type="ECO:0000313" key="9">
    <source>
        <dbReference type="Ensembl" id="ENSNBRP00000007184.1"/>
    </source>
</evidence>
<dbReference type="GeneTree" id="ENSGT00940000154895"/>
<evidence type="ECO:0000256" key="6">
    <source>
        <dbReference type="SAM" id="MobiDB-lite"/>
    </source>
</evidence>
<dbReference type="GO" id="GO:0004674">
    <property type="term" value="F:protein serine/threonine kinase activity"/>
    <property type="evidence" value="ECO:0007669"/>
    <property type="project" value="UniProtKB-EC"/>
</dbReference>
<dbReference type="SMART" id="SM00537">
    <property type="entry name" value="DCX"/>
    <property type="match status" value="2"/>
</dbReference>
<dbReference type="FunFam" id="3.10.20.230:FF:000002">
    <property type="entry name" value="serine/threonine-protein kinase DCLK2 isoform X1"/>
    <property type="match status" value="1"/>
</dbReference>
<evidence type="ECO:0000313" key="10">
    <source>
        <dbReference type="Proteomes" id="UP000261580"/>
    </source>
</evidence>
<dbReference type="PROSITE" id="PS50011">
    <property type="entry name" value="PROTEIN_KINASE_DOM"/>
    <property type="match status" value="1"/>
</dbReference>
<dbReference type="InterPro" id="IPR003533">
    <property type="entry name" value="Doublecortin_dom"/>
</dbReference>
<evidence type="ECO:0000256" key="1">
    <source>
        <dbReference type="ARBA" id="ARBA00012513"/>
    </source>
</evidence>
<protein>
    <recommendedName>
        <fullName evidence="1">non-specific serine/threonine protein kinase</fullName>
        <ecNumber evidence="1">2.7.11.1</ecNumber>
    </recommendedName>
</protein>
<dbReference type="SUPFAM" id="SSF89837">
    <property type="entry name" value="Doublecortin (DC)"/>
    <property type="match status" value="2"/>
</dbReference>
<dbReference type="Ensembl" id="ENSNBRT00000007387.1">
    <property type="protein sequence ID" value="ENSNBRP00000007184.1"/>
    <property type="gene ID" value="ENSNBRG00000005378.1"/>
</dbReference>
<feature type="region of interest" description="Disordered" evidence="6">
    <location>
        <begin position="294"/>
        <end position="315"/>
    </location>
</feature>
<feature type="domain" description="Doublecortin" evidence="8">
    <location>
        <begin position="193"/>
        <end position="276"/>
    </location>
</feature>
<dbReference type="InterPro" id="IPR036572">
    <property type="entry name" value="Doublecortin_dom_sf"/>
</dbReference>
<keyword evidence="2" id="KW-0597">Phosphoprotein</keyword>
<evidence type="ECO:0000256" key="5">
    <source>
        <dbReference type="ARBA" id="ARBA00048679"/>
    </source>
</evidence>
<accession>A0A3Q4MD72</accession>
<name>A0A3Q4MD72_NEOBR</name>
<dbReference type="Proteomes" id="UP000261580">
    <property type="component" value="Unassembled WGS sequence"/>
</dbReference>
<organism evidence="9 10">
    <name type="scientific">Neolamprologus brichardi</name>
    <name type="common">Fairy cichlid</name>
    <name type="synonym">Lamprologus brichardi</name>
    <dbReference type="NCBI Taxonomy" id="32507"/>
    <lineage>
        <taxon>Eukaryota</taxon>
        <taxon>Metazoa</taxon>
        <taxon>Chordata</taxon>
        <taxon>Craniata</taxon>
        <taxon>Vertebrata</taxon>
        <taxon>Euteleostomi</taxon>
        <taxon>Actinopterygii</taxon>
        <taxon>Neopterygii</taxon>
        <taxon>Teleostei</taxon>
        <taxon>Neoteleostei</taxon>
        <taxon>Acanthomorphata</taxon>
        <taxon>Ovalentaria</taxon>
        <taxon>Cichlomorphae</taxon>
        <taxon>Cichliformes</taxon>
        <taxon>Cichlidae</taxon>
        <taxon>African cichlids</taxon>
        <taxon>Pseudocrenilabrinae</taxon>
        <taxon>Lamprologini</taxon>
        <taxon>Neolamprologus</taxon>
    </lineage>
</organism>
<dbReference type="InterPro" id="IPR011009">
    <property type="entry name" value="Kinase-like_dom_sf"/>
</dbReference>
<evidence type="ECO:0000259" key="8">
    <source>
        <dbReference type="PROSITE" id="PS50309"/>
    </source>
</evidence>
<dbReference type="GO" id="GO:0035556">
    <property type="term" value="P:intracellular signal transduction"/>
    <property type="evidence" value="ECO:0007669"/>
    <property type="project" value="InterPro"/>
</dbReference>
<dbReference type="Bgee" id="ENSNBRG00000005378">
    <property type="expression patterns" value="Expressed in camera-type eye and 3 other cell types or tissues"/>
</dbReference>
<feature type="domain" description="Doublecortin" evidence="8">
    <location>
        <begin position="67"/>
        <end position="153"/>
    </location>
</feature>
<dbReference type="Pfam" id="PF03607">
    <property type="entry name" value="DCX"/>
    <property type="match status" value="2"/>
</dbReference>
<evidence type="ECO:0000259" key="7">
    <source>
        <dbReference type="PROSITE" id="PS50011"/>
    </source>
</evidence>
<comment type="catalytic activity">
    <reaction evidence="4">
        <text>L-threonyl-[protein] + ATP = O-phospho-L-threonyl-[protein] + ADP + H(+)</text>
        <dbReference type="Rhea" id="RHEA:46608"/>
        <dbReference type="Rhea" id="RHEA-COMP:11060"/>
        <dbReference type="Rhea" id="RHEA-COMP:11605"/>
        <dbReference type="ChEBI" id="CHEBI:15378"/>
        <dbReference type="ChEBI" id="CHEBI:30013"/>
        <dbReference type="ChEBI" id="CHEBI:30616"/>
        <dbReference type="ChEBI" id="CHEBI:61977"/>
        <dbReference type="ChEBI" id="CHEBI:456216"/>
        <dbReference type="EC" id="2.7.11.1"/>
    </reaction>
</comment>
<dbReference type="PANTHER" id="PTHR24347">
    <property type="entry name" value="SERINE/THREONINE-PROTEIN KINASE"/>
    <property type="match status" value="1"/>
</dbReference>
<dbReference type="EC" id="2.7.11.1" evidence="1"/>
<dbReference type="Gene3D" id="1.10.510.10">
    <property type="entry name" value="Transferase(Phosphotransferase) domain 1"/>
    <property type="match status" value="1"/>
</dbReference>
<keyword evidence="3" id="KW-0677">Repeat</keyword>
<feature type="compositionally biased region" description="Polar residues" evidence="6">
    <location>
        <begin position="23"/>
        <end position="34"/>
    </location>
</feature>
<evidence type="ECO:0000256" key="4">
    <source>
        <dbReference type="ARBA" id="ARBA00047899"/>
    </source>
</evidence>
<dbReference type="Gene3D" id="3.30.200.20">
    <property type="entry name" value="Phosphorylase Kinase, domain 1"/>
    <property type="match status" value="1"/>
</dbReference>
<dbReference type="InterPro" id="IPR000719">
    <property type="entry name" value="Prot_kinase_dom"/>
</dbReference>
<dbReference type="InterPro" id="IPR008271">
    <property type="entry name" value="Ser/Thr_kinase_AS"/>
</dbReference>
<dbReference type="AlphaFoldDB" id="A0A3Q4MD72"/>
<feature type="domain" description="Protein kinase" evidence="7">
    <location>
        <begin position="379"/>
        <end position="628"/>
    </location>
</feature>
<dbReference type="SUPFAM" id="SSF56112">
    <property type="entry name" value="Protein kinase-like (PK-like)"/>
    <property type="match status" value="1"/>
</dbReference>
<feature type="region of interest" description="Disordered" evidence="6">
    <location>
        <begin position="1"/>
        <end position="39"/>
    </location>
</feature>
<evidence type="ECO:0000256" key="2">
    <source>
        <dbReference type="ARBA" id="ARBA00022553"/>
    </source>
</evidence>
<dbReference type="Gene3D" id="3.10.20.230">
    <property type="entry name" value="Doublecortin domain"/>
    <property type="match status" value="2"/>
</dbReference>
<dbReference type="GO" id="GO:0007417">
    <property type="term" value="P:central nervous system development"/>
    <property type="evidence" value="ECO:0007669"/>
    <property type="project" value="UniProtKB-ARBA"/>
</dbReference>
<reference evidence="9" key="1">
    <citation type="submission" date="2025-08" db="UniProtKB">
        <authorList>
            <consortium name="Ensembl"/>
        </authorList>
    </citation>
    <scope>IDENTIFICATION</scope>
</reference>
<dbReference type="PROSITE" id="PS00108">
    <property type="entry name" value="PROTEIN_KINASE_ST"/>
    <property type="match status" value="1"/>
</dbReference>
<sequence>MSLSRSIEFEHFEERDKPHRPPRTNSGSGSQCGSRGNGLVPSPAHSAHCSFYRTRTLQSLTSEKKARKVRFYRNGDKYFKGLVYAVSNDRFRSLDALLMELTRSLSDNVNLPQGVRTLYTLDGGRKITSLDELVEGESYVCASNEPFRRVDYTKNVNPNWSVGSKTSTSRSLPSLFPLKSELQRESKDFIKPKLVTVIRSGVKPRKAVRILLNKKTAHSFEQVLTDITDAIKLDSGAVRRLYTLEGKQITCLQDFFGDDDVFIACGPEKFRYAQDDFVLDHSECRVLKSSYSRSATPNRTAKSPGVSRRSKSPGAGRRHVFSVLTTIIMFVDTVCYFAASLSIDEAELSSLLLFVVAQIPPSHHHSSPNINGSLNNHQEQTNQLSPEGMIRTLLYLHCCVQCYPLIALFLFRSTGKEFALKIIDKTKCSGKEHLIENEVAVLRKVKHPNIIMLIEEVDTPSELYLVMELVKGGDLFDAITSSAKYTERDASVMVYNLARALKYLHSLNIVHRDIKPENLLILCGKSLLKRFSLFLALFLPSFHSYGLKVDIWAAGVITYILLCGFPPFRSENNQQEDLFDQILRGQLDFPSPYWDNITDSAKELIGKMLQVNAEARYTAQDVLSHPWVTDDAIMENNMKMEVTGKLKTHFNTAPKHSTTTAGVSVIMVKHSAR</sequence>
<dbReference type="FunFam" id="3.10.20.230:FF:000001">
    <property type="entry name" value="serine/threonine-protein kinase DCLK1 isoform X1"/>
    <property type="match status" value="1"/>
</dbReference>
<dbReference type="SMART" id="SM00220">
    <property type="entry name" value="S_TKc"/>
    <property type="match status" value="1"/>
</dbReference>
<dbReference type="PROSITE" id="PS50309">
    <property type="entry name" value="DC"/>
    <property type="match status" value="2"/>
</dbReference>
<comment type="catalytic activity">
    <reaction evidence="5">
        <text>L-seryl-[protein] + ATP = O-phospho-L-seryl-[protein] + ADP + H(+)</text>
        <dbReference type="Rhea" id="RHEA:17989"/>
        <dbReference type="Rhea" id="RHEA-COMP:9863"/>
        <dbReference type="Rhea" id="RHEA-COMP:11604"/>
        <dbReference type="ChEBI" id="CHEBI:15378"/>
        <dbReference type="ChEBI" id="CHEBI:29999"/>
        <dbReference type="ChEBI" id="CHEBI:30616"/>
        <dbReference type="ChEBI" id="CHEBI:83421"/>
        <dbReference type="ChEBI" id="CHEBI:456216"/>
        <dbReference type="EC" id="2.7.11.1"/>
    </reaction>
</comment>
<evidence type="ECO:0000256" key="3">
    <source>
        <dbReference type="ARBA" id="ARBA00022737"/>
    </source>
</evidence>
<reference evidence="9" key="2">
    <citation type="submission" date="2025-09" db="UniProtKB">
        <authorList>
            <consortium name="Ensembl"/>
        </authorList>
    </citation>
    <scope>IDENTIFICATION</scope>
</reference>
<dbReference type="GO" id="GO:0005524">
    <property type="term" value="F:ATP binding"/>
    <property type="evidence" value="ECO:0007669"/>
    <property type="project" value="InterPro"/>
</dbReference>
<feature type="compositionally biased region" description="Basic and acidic residues" evidence="6">
    <location>
        <begin position="7"/>
        <end position="19"/>
    </location>
</feature>
<keyword evidence="10" id="KW-1185">Reference proteome</keyword>
<proteinExistence type="predicted"/>
<dbReference type="Pfam" id="PF00069">
    <property type="entry name" value="Pkinase"/>
    <property type="match status" value="2"/>
</dbReference>